<protein>
    <submittedName>
        <fullName evidence="1">Uncharacterized protein</fullName>
    </submittedName>
</protein>
<evidence type="ECO:0000313" key="1">
    <source>
        <dbReference type="EMBL" id="EMD59589.1"/>
    </source>
</evidence>
<gene>
    <name evidence="1" type="ORF">COCSADRAFT_251629</name>
</gene>
<keyword evidence="2" id="KW-1185">Reference proteome</keyword>
<proteinExistence type="predicted"/>
<dbReference type="KEGG" id="bsc:COCSADRAFT_251629"/>
<evidence type="ECO:0000313" key="2">
    <source>
        <dbReference type="Proteomes" id="UP000016934"/>
    </source>
</evidence>
<dbReference type="AlphaFoldDB" id="M2QX15"/>
<dbReference type="GeneID" id="19135231"/>
<dbReference type="HOGENOM" id="CLU_1434337_0_0_1"/>
<accession>M2QX15</accession>
<reference evidence="2" key="2">
    <citation type="journal article" date="2013" name="PLoS Genet.">
        <title>Comparative genome structure, secondary metabolite, and effector coding capacity across Cochliobolus pathogens.</title>
        <authorList>
            <person name="Condon B.J."/>
            <person name="Leng Y."/>
            <person name="Wu D."/>
            <person name="Bushley K.E."/>
            <person name="Ohm R.A."/>
            <person name="Otillar R."/>
            <person name="Martin J."/>
            <person name="Schackwitz W."/>
            <person name="Grimwood J."/>
            <person name="MohdZainudin N."/>
            <person name="Xue C."/>
            <person name="Wang R."/>
            <person name="Manning V.A."/>
            <person name="Dhillon B."/>
            <person name="Tu Z.J."/>
            <person name="Steffenson B.J."/>
            <person name="Salamov A."/>
            <person name="Sun H."/>
            <person name="Lowry S."/>
            <person name="LaButti K."/>
            <person name="Han J."/>
            <person name="Copeland A."/>
            <person name="Lindquist E."/>
            <person name="Barry K."/>
            <person name="Schmutz J."/>
            <person name="Baker S.E."/>
            <person name="Ciuffetti L.M."/>
            <person name="Grigoriev I.V."/>
            <person name="Zhong S."/>
            <person name="Turgeon B.G."/>
        </authorList>
    </citation>
    <scope>NUCLEOTIDE SEQUENCE [LARGE SCALE GENOMIC DNA]</scope>
    <source>
        <strain evidence="2">ND90Pr / ATCC 201652</strain>
    </source>
</reference>
<sequence length="189" mass="20047">MIFLSCVDDEFLGCARHGVTDLAILHACCSRVVSYLHTAACKCGIKLGSGQMGGGGLVLLGAVPSFFWGGAWMRGCNVPCTYVCAWLGARKIGAEDGGEGEAGCNDGVWYVWSYATMDGRIFADEVSAVRCNILTYSVGCGSGLVSRISWVGGQGRKTKIVVICVRYFGVSHVEPPPPMVTRVRPTIIG</sequence>
<dbReference type="EMBL" id="KB445652">
    <property type="protein sequence ID" value="EMD59589.1"/>
    <property type="molecule type" value="Genomic_DNA"/>
</dbReference>
<name>M2QX15_COCSN</name>
<reference evidence="1 2" key="1">
    <citation type="journal article" date="2012" name="PLoS Pathog.">
        <title>Diverse lifestyles and strategies of plant pathogenesis encoded in the genomes of eighteen Dothideomycetes fungi.</title>
        <authorList>
            <person name="Ohm R.A."/>
            <person name="Feau N."/>
            <person name="Henrissat B."/>
            <person name="Schoch C.L."/>
            <person name="Horwitz B.A."/>
            <person name="Barry K.W."/>
            <person name="Condon B.J."/>
            <person name="Copeland A.C."/>
            <person name="Dhillon B."/>
            <person name="Glaser F."/>
            <person name="Hesse C.N."/>
            <person name="Kosti I."/>
            <person name="LaButti K."/>
            <person name="Lindquist E.A."/>
            <person name="Lucas S."/>
            <person name="Salamov A.A."/>
            <person name="Bradshaw R.E."/>
            <person name="Ciuffetti L."/>
            <person name="Hamelin R.C."/>
            <person name="Kema G.H.J."/>
            <person name="Lawrence C."/>
            <person name="Scott J.A."/>
            <person name="Spatafora J.W."/>
            <person name="Turgeon B.G."/>
            <person name="de Wit P.J.G.M."/>
            <person name="Zhong S."/>
            <person name="Goodwin S.B."/>
            <person name="Grigoriev I.V."/>
        </authorList>
    </citation>
    <scope>NUCLEOTIDE SEQUENCE [LARGE SCALE GENOMIC DNA]</scope>
    <source>
        <strain evidence="2">ND90Pr / ATCC 201652</strain>
    </source>
</reference>
<dbReference type="Proteomes" id="UP000016934">
    <property type="component" value="Unassembled WGS sequence"/>
</dbReference>
<dbReference type="RefSeq" id="XP_007704618.1">
    <property type="nucleotide sequence ID" value="XM_007706428.1"/>
</dbReference>
<organism evidence="1 2">
    <name type="scientific">Cochliobolus sativus (strain ND90Pr / ATCC 201652)</name>
    <name type="common">Common root rot and spot blotch fungus</name>
    <name type="synonym">Bipolaris sorokiniana</name>
    <dbReference type="NCBI Taxonomy" id="665912"/>
    <lineage>
        <taxon>Eukaryota</taxon>
        <taxon>Fungi</taxon>
        <taxon>Dikarya</taxon>
        <taxon>Ascomycota</taxon>
        <taxon>Pezizomycotina</taxon>
        <taxon>Dothideomycetes</taxon>
        <taxon>Pleosporomycetidae</taxon>
        <taxon>Pleosporales</taxon>
        <taxon>Pleosporineae</taxon>
        <taxon>Pleosporaceae</taxon>
        <taxon>Bipolaris</taxon>
    </lineage>
</organism>